<dbReference type="SUPFAM" id="SSF54523">
    <property type="entry name" value="Pili subunits"/>
    <property type="match status" value="1"/>
</dbReference>
<keyword evidence="2" id="KW-0812">Transmembrane</keyword>
<keyword evidence="2" id="KW-0472">Membrane</keyword>
<name>A0ABX1V795_9PLAN</name>
<dbReference type="NCBIfam" id="TIGR04294">
    <property type="entry name" value="pre_pil_HX9DG"/>
    <property type="match status" value="1"/>
</dbReference>
<dbReference type="PANTHER" id="PTHR30093:SF2">
    <property type="entry name" value="TYPE II SECRETION SYSTEM PROTEIN H"/>
    <property type="match status" value="1"/>
</dbReference>
<dbReference type="PANTHER" id="PTHR30093">
    <property type="entry name" value="GENERAL SECRETION PATHWAY PROTEIN G"/>
    <property type="match status" value="1"/>
</dbReference>
<accession>A0ABX1V795</accession>
<sequence length="396" mass="42257">MRFPVSAPPKPSRRGFTLIELLVVIAIIAILVSLLLPAVQQAREAARRGQCQNNLKQIGLAAHNYHSTYKVFPIACGGTGFGKNGHNGKTTANSNRAALSSFVAMTPYLDQTALWNEISKPYNKGPNYPPMGPAPWQTNYDPWITQIAFLLCPSDGTRVTDLADSNYGMNWGDNGNGNTTNGGNNPPLNQSQGTGGESGEQTGPNYTGMTRGMAVRGQSLGMRDVRDGTTTTILYGEFVRGDKTRRYKGNVAWDLGPEIYTNPGANCTDAVADPNEPGYYAPSIAMMHDRNSQWVRGSRWAQGATCHTGFNTITPPNGPSCKNPIYDGSPGGIFSATSNHSGGVQVVLTDGSVHFISETIDVGNQNAAMVTSGRSPYGIWGALGTRNAGETVTNGF</sequence>
<evidence type="ECO:0000313" key="5">
    <source>
        <dbReference type="Proteomes" id="UP000609651"/>
    </source>
</evidence>
<keyword evidence="5" id="KW-1185">Reference proteome</keyword>
<protein>
    <recommendedName>
        <fullName evidence="3">DUF1559 domain-containing protein</fullName>
    </recommendedName>
</protein>
<dbReference type="NCBIfam" id="TIGR02532">
    <property type="entry name" value="IV_pilin_GFxxxE"/>
    <property type="match status" value="1"/>
</dbReference>
<gene>
    <name evidence="4" type="ORF">LzC2_01390</name>
</gene>
<evidence type="ECO:0000256" key="1">
    <source>
        <dbReference type="SAM" id="MobiDB-lite"/>
    </source>
</evidence>
<organism evidence="4 5">
    <name type="scientific">Alienimonas chondri</name>
    <dbReference type="NCBI Taxonomy" id="2681879"/>
    <lineage>
        <taxon>Bacteria</taxon>
        <taxon>Pseudomonadati</taxon>
        <taxon>Planctomycetota</taxon>
        <taxon>Planctomycetia</taxon>
        <taxon>Planctomycetales</taxon>
        <taxon>Planctomycetaceae</taxon>
        <taxon>Alienimonas</taxon>
    </lineage>
</organism>
<dbReference type="InterPro" id="IPR045584">
    <property type="entry name" value="Pilin-like"/>
</dbReference>
<evidence type="ECO:0000256" key="2">
    <source>
        <dbReference type="SAM" id="Phobius"/>
    </source>
</evidence>
<keyword evidence="2" id="KW-1133">Transmembrane helix</keyword>
<dbReference type="Pfam" id="PF07596">
    <property type="entry name" value="SBP_bac_10"/>
    <property type="match status" value="1"/>
</dbReference>
<feature type="region of interest" description="Disordered" evidence="1">
    <location>
        <begin position="173"/>
        <end position="211"/>
    </location>
</feature>
<evidence type="ECO:0000313" key="4">
    <source>
        <dbReference type="EMBL" id="NNJ24090.1"/>
    </source>
</evidence>
<dbReference type="RefSeq" id="WP_171182655.1">
    <property type="nucleotide sequence ID" value="NZ_WTPX01000003.1"/>
</dbReference>
<dbReference type="InterPro" id="IPR011453">
    <property type="entry name" value="DUF1559"/>
</dbReference>
<reference evidence="4 5" key="1">
    <citation type="journal article" date="2020" name="Syst. Appl. Microbiol.">
        <title>Alienimonas chondri sp. nov., a novel planctomycete isolated from the biofilm of the red alga Chondrus crispus.</title>
        <authorList>
            <person name="Vitorino I."/>
            <person name="Albuquerque L."/>
            <person name="Wiegand S."/>
            <person name="Kallscheuer N."/>
            <person name="da Costa M.S."/>
            <person name="Lobo-da-Cunha A."/>
            <person name="Jogler C."/>
            <person name="Lage O.M."/>
        </authorList>
    </citation>
    <scope>NUCLEOTIDE SEQUENCE [LARGE SCALE GENOMIC DNA]</scope>
    <source>
        <strain evidence="4 5">LzC2</strain>
    </source>
</reference>
<feature type="transmembrane region" description="Helical" evidence="2">
    <location>
        <begin position="21"/>
        <end position="39"/>
    </location>
</feature>
<feature type="compositionally biased region" description="Low complexity" evidence="1">
    <location>
        <begin position="173"/>
        <end position="185"/>
    </location>
</feature>
<proteinExistence type="predicted"/>
<comment type="caution">
    <text evidence="4">The sequence shown here is derived from an EMBL/GenBank/DDBJ whole genome shotgun (WGS) entry which is preliminary data.</text>
</comment>
<evidence type="ECO:0000259" key="3">
    <source>
        <dbReference type="Pfam" id="PF07596"/>
    </source>
</evidence>
<dbReference type="InterPro" id="IPR012902">
    <property type="entry name" value="N_methyl_site"/>
</dbReference>
<dbReference type="PROSITE" id="PS00409">
    <property type="entry name" value="PROKAR_NTER_METHYL"/>
    <property type="match status" value="1"/>
</dbReference>
<dbReference type="Gene3D" id="3.30.700.10">
    <property type="entry name" value="Glycoprotein, Type 4 Pilin"/>
    <property type="match status" value="1"/>
</dbReference>
<dbReference type="InterPro" id="IPR027558">
    <property type="entry name" value="Pre_pil_HX9DG_C"/>
</dbReference>
<feature type="domain" description="DUF1559" evidence="3">
    <location>
        <begin position="40"/>
        <end position="362"/>
    </location>
</feature>
<dbReference type="EMBL" id="WTPX01000003">
    <property type="protein sequence ID" value="NNJ24090.1"/>
    <property type="molecule type" value="Genomic_DNA"/>
</dbReference>
<dbReference type="Proteomes" id="UP000609651">
    <property type="component" value="Unassembled WGS sequence"/>
</dbReference>
<dbReference type="Pfam" id="PF07963">
    <property type="entry name" value="N_methyl"/>
    <property type="match status" value="1"/>
</dbReference>